<dbReference type="Pfam" id="PF24787">
    <property type="entry name" value="TEX47"/>
    <property type="match status" value="1"/>
</dbReference>
<protein>
    <submittedName>
        <fullName evidence="2">Uncharacterized protein</fullName>
    </submittedName>
</protein>
<evidence type="ECO:0000313" key="3">
    <source>
        <dbReference type="Proteomes" id="UP000299102"/>
    </source>
</evidence>
<name>A0A4C1XV52_EUMVA</name>
<accession>A0A4C1XV52</accession>
<dbReference type="PANTHER" id="PTHR34035">
    <property type="entry name" value="TESTIS-EXPRESSED PROTEIN 47"/>
    <property type="match status" value="1"/>
</dbReference>
<reference evidence="2 3" key="1">
    <citation type="journal article" date="2019" name="Commun. Biol.">
        <title>The bagworm genome reveals a unique fibroin gene that provides high tensile strength.</title>
        <authorList>
            <person name="Kono N."/>
            <person name="Nakamura H."/>
            <person name="Ohtoshi R."/>
            <person name="Tomita M."/>
            <person name="Numata K."/>
            <person name="Arakawa K."/>
        </authorList>
    </citation>
    <scope>NUCLEOTIDE SEQUENCE [LARGE SCALE GENOMIC DNA]</scope>
</reference>
<dbReference type="Proteomes" id="UP000299102">
    <property type="component" value="Unassembled WGS sequence"/>
</dbReference>
<dbReference type="InterPro" id="IPR055308">
    <property type="entry name" value="TEX47-like"/>
</dbReference>
<comment type="caution">
    <text evidence="2">The sequence shown here is derived from an EMBL/GenBank/DDBJ whole genome shotgun (WGS) entry which is preliminary data.</text>
</comment>
<sequence length="374" mass="42648">MLPIWLQYKNVSARPVKYNSVTEHGREVAASAFAFRLDHIDFPSIRYPNTFQEAKNALVTPPTEESPGLSISLKTYACRMIYIGEHTLPKDELINLYRTMVFAVNGMYCDVRIGGLLLVYDSYFIHVVEGSEDTIYRLLRFVTSNAEELERAQANHEEPKEGLASINIVAESPEPEKKIFKALKMIVTYHSIRKLQFSSWRALYARPPALVTRPNVRAPLAQHMEQLRIFLNKIWKLIDLAVADKDLTFENLSTHDPKIEALPEVALLDFLLQRTKEWAKNQSVNGHRRPGLSQFQRSHQCVAGLLRGKRISNGGRSGDGRESVWPLPTHNTPQHLYKLKIDDSFVDPLPVMPWELVRPEKAEGEEEQSSSSSD</sequence>
<evidence type="ECO:0000256" key="1">
    <source>
        <dbReference type="SAM" id="MobiDB-lite"/>
    </source>
</evidence>
<evidence type="ECO:0000313" key="2">
    <source>
        <dbReference type="EMBL" id="GBP66464.1"/>
    </source>
</evidence>
<proteinExistence type="predicted"/>
<gene>
    <name evidence="2" type="ORF">EVAR_51450_1</name>
</gene>
<keyword evidence="3" id="KW-1185">Reference proteome</keyword>
<dbReference type="EMBL" id="BGZK01000957">
    <property type="protein sequence ID" value="GBP66464.1"/>
    <property type="molecule type" value="Genomic_DNA"/>
</dbReference>
<dbReference type="PANTHER" id="PTHR34035:SF1">
    <property type="entry name" value="TESTIS-EXPRESSED PROTEIN 47"/>
    <property type="match status" value="1"/>
</dbReference>
<dbReference type="OrthoDB" id="548795at2759"/>
<feature type="region of interest" description="Disordered" evidence="1">
    <location>
        <begin position="309"/>
        <end position="328"/>
    </location>
</feature>
<dbReference type="AlphaFoldDB" id="A0A4C1XV52"/>
<organism evidence="2 3">
    <name type="scientific">Eumeta variegata</name>
    <name type="common">Bagworm moth</name>
    <name type="synonym">Eumeta japonica</name>
    <dbReference type="NCBI Taxonomy" id="151549"/>
    <lineage>
        <taxon>Eukaryota</taxon>
        <taxon>Metazoa</taxon>
        <taxon>Ecdysozoa</taxon>
        <taxon>Arthropoda</taxon>
        <taxon>Hexapoda</taxon>
        <taxon>Insecta</taxon>
        <taxon>Pterygota</taxon>
        <taxon>Neoptera</taxon>
        <taxon>Endopterygota</taxon>
        <taxon>Lepidoptera</taxon>
        <taxon>Glossata</taxon>
        <taxon>Ditrysia</taxon>
        <taxon>Tineoidea</taxon>
        <taxon>Psychidae</taxon>
        <taxon>Oiketicinae</taxon>
        <taxon>Eumeta</taxon>
    </lineage>
</organism>